<dbReference type="PANTHER" id="PTHR45947:SF3">
    <property type="entry name" value="SULFOQUINOVOSYL TRANSFERASE SQD2"/>
    <property type="match status" value="1"/>
</dbReference>
<name>A0A939KNK3_9PROT</name>
<dbReference type="Gene3D" id="3.40.50.2000">
    <property type="entry name" value="Glycogen Phosphorylase B"/>
    <property type="match status" value="2"/>
</dbReference>
<accession>A0A939KNK3</accession>
<reference evidence="3" key="1">
    <citation type="submission" date="2021-03" db="EMBL/GenBank/DDBJ databases">
        <title>The complete genome sequence of Acetobacter sp. TBRC 12339.</title>
        <authorList>
            <person name="Charoenyingcharoen P."/>
            <person name="Yukphan P."/>
        </authorList>
    </citation>
    <scope>NUCLEOTIDE SEQUENCE</scope>
    <source>
        <strain evidence="3">TBRC 12339</strain>
    </source>
</reference>
<dbReference type="InterPro" id="IPR050194">
    <property type="entry name" value="Glycosyltransferase_grp1"/>
</dbReference>
<dbReference type="Pfam" id="PF13439">
    <property type="entry name" value="Glyco_transf_4"/>
    <property type="match status" value="1"/>
</dbReference>
<dbReference type="CDD" id="cd03801">
    <property type="entry name" value="GT4_PimA-like"/>
    <property type="match status" value="1"/>
</dbReference>
<keyword evidence="4" id="KW-1185">Reference proteome</keyword>
<feature type="domain" description="Glycosyl transferase family 1" evidence="1">
    <location>
        <begin position="196"/>
        <end position="331"/>
    </location>
</feature>
<evidence type="ECO:0000313" key="4">
    <source>
        <dbReference type="Proteomes" id="UP000664073"/>
    </source>
</evidence>
<dbReference type="Proteomes" id="UP000664073">
    <property type="component" value="Unassembled WGS sequence"/>
</dbReference>
<dbReference type="PANTHER" id="PTHR45947">
    <property type="entry name" value="SULFOQUINOVOSYL TRANSFERASE SQD2"/>
    <property type="match status" value="1"/>
</dbReference>
<evidence type="ECO:0000259" key="2">
    <source>
        <dbReference type="Pfam" id="PF13439"/>
    </source>
</evidence>
<organism evidence="3 4">
    <name type="scientific">Acetobacter garciniae</name>
    <dbReference type="NCBI Taxonomy" id="2817435"/>
    <lineage>
        <taxon>Bacteria</taxon>
        <taxon>Pseudomonadati</taxon>
        <taxon>Pseudomonadota</taxon>
        <taxon>Alphaproteobacteria</taxon>
        <taxon>Acetobacterales</taxon>
        <taxon>Acetobacteraceae</taxon>
        <taxon>Acetobacter</taxon>
    </lineage>
</organism>
<dbReference type="SUPFAM" id="SSF53756">
    <property type="entry name" value="UDP-Glycosyltransferase/glycogen phosphorylase"/>
    <property type="match status" value="1"/>
</dbReference>
<comment type="caution">
    <text evidence="3">The sequence shown here is derived from an EMBL/GenBank/DDBJ whole genome shotgun (WGS) entry which is preliminary data.</text>
</comment>
<dbReference type="AlphaFoldDB" id="A0A939KNK3"/>
<dbReference type="GO" id="GO:0016758">
    <property type="term" value="F:hexosyltransferase activity"/>
    <property type="evidence" value="ECO:0007669"/>
    <property type="project" value="TreeGrafter"/>
</dbReference>
<dbReference type="InterPro" id="IPR001296">
    <property type="entry name" value="Glyco_trans_1"/>
</dbReference>
<evidence type="ECO:0000259" key="1">
    <source>
        <dbReference type="Pfam" id="PF00534"/>
    </source>
</evidence>
<feature type="domain" description="Glycosyltransferase subfamily 4-like N-terminal" evidence="2">
    <location>
        <begin position="22"/>
        <end position="187"/>
    </location>
</feature>
<sequence length="376" mass="40630">MPGQVAAVRPPNVVHVVVAGDIGGAERLLLDLTTRPVLSGARHSIALMTPNPKLRALIMGAGVRVADRGPIHLHPLAYLWRAFGPRDVRWLENVLRTEQADLVHVHTYASHILGVRAAQRLGLPVLRTEHGVHHYTDPSCALGRRRALRRTDSIICVSNYVRDFVSAHAPEMAPRLRVIRNGVDEKRFGPRAFPADTPFTFSLVCRLEAWKQPDLAVRALAQLPDCRLIIAGDGSLRKKLEALAITLGVSHRIRFTGYTSDPGDAYAASHVSLNTSRDEPLGLSVLEAMASARPVIAFSGGGIPEIVRDGQTGWLVPEQRLEGLVAAMRQARAAPVHTLGLQARAFIEQECGIAAMCTAYAAAYAALSGSRAAGRG</sequence>
<proteinExistence type="predicted"/>
<protein>
    <submittedName>
        <fullName evidence="3">Glycosyltransferase family 4 protein</fullName>
    </submittedName>
</protein>
<dbReference type="EMBL" id="JAFVMH010000005">
    <property type="protein sequence ID" value="MBO1325795.1"/>
    <property type="molecule type" value="Genomic_DNA"/>
</dbReference>
<gene>
    <name evidence="3" type="ORF">J2D77_11570</name>
</gene>
<dbReference type="InterPro" id="IPR028098">
    <property type="entry name" value="Glyco_trans_4-like_N"/>
</dbReference>
<dbReference type="Pfam" id="PF00534">
    <property type="entry name" value="Glycos_transf_1"/>
    <property type="match status" value="1"/>
</dbReference>
<evidence type="ECO:0000313" key="3">
    <source>
        <dbReference type="EMBL" id="MBO1325795.1"/>
    </source>
</evidence>